<dbReference type="InterPro" id="IPR000489">
    <property type="entry name" value="Pterin-binding_dom"/>
</dbReference>
<dbReference type="GO" id="GO:0032259">
    <property type="term" value="P:methylation"/>
    <property type="evidence" value="ECO:0007669"/>
    <property type="project" value="UniProtKB-KW"/>
</dbReference>
<dbReference type="PANTHER" id="PTHR45833:SF1">
    <property type="entry name" value="METHIONINE SYNTHASE"/>
    <property type="match status" value="1"/>
</dbReference>
<dbReference type="InterPro" id="IPR011005">
    <property type="entry name" value="Dihydropteroate_synth-like_sf"/>
</dbReference>
<comment type="similarity">
    <text evidence="1">Belongs to the vitamin-B12 dependent methionine synthase family.</text>
</comment>
<keyword evidence="4" id="KW-0808">Transferase</keyword>
<evidence type="ECO:0000256" key="2">
    <source>
        <dbReference type="ARBA" id="ARBA00022603"/>
    </source>
</evidence>
<sequence>MTELVLSSSSKEVRIGFGLPFVIIGERINPTGRKALAAEMKRGDYSRVEADALAQVAAGAHMLDVNAGIPLADEPAMLRDVVQLVQSITDVPLSIDSSIVAALEAGLSVYQGKPLVNSVTGEEERLEVVLPLVAKYGAAVVAISNDETGISEDPDERFKVAKKIVERAADHGIPRSDVVVDPLVMPIGAINSAGLQVMHLVRRLRDELQVNTTCGASNVSFGLPNRNGVNSAFLTMAMAAGMTSAITSPLHPEVMQAVLGADVMMGHDPNCERWIRQYR</sequence>
<dbReference type="EMBL" id="UINC01140366">
    <property type="protein sequence ID" value="SVD27475.1"/>
    <property type="molecule type" value="Genomic_DNA"/>
</dbReference>
<protein>
    <recommendedName>
        <fullName evidence="7">Pterin-binding domain-containing protein</fullName>
    </recommendedName>
</protein>
<keyword evidence="2" id="KW-0489">Methyltransferase</keyword>
<evidence type="ECO:0000256" key="6">
    <source>
        <dbReference type="ARBA" id="ARBA00023285"/>
    </source>
</evidence>
<dbReference type="GO" id="GO:0005829">
    <property type="term" value="C:cytosol"/>
    <property type="evidence" value="ECO:0007669"/>
    <property type="project" value="TreeGrafter"/>
</dbReference>
<dbReference type="Gene3D" id="3.20.20.20">
    <property type="entry name" value="Dihydropteroate synthase-like"/>
    <property type="match status" value="1"/>
</dbReference>
<evidence type="ECO:0000256" key="3">
    <source>
        <dbReference type="ARBA" id="ARBA00022628"/>
    </source>
</evidence>
<keyword evidence="6" id="KW-0170">Cobalt</keyword>
<dbReference type="SUPFAM" id="SSF51717">
    <property type="entry name" value="Dihydropteroate synthetase-like"/>
    <property type="match status" value="1"/>
</dbReference>
<feature type="non-terminal residue" evidence="8">
    <location>
        <position position="279"/>
    </location>
</feature>
<accession>A0A382U0N3</accession>
<dbReference type="GO" id="GO:0046872">
    <property type="term" value="F:metal ion binding"/>
    <property type="evidence" value="ECO:0007669"/>
    <property type="project" value="UniProtKB-KW"/>
</dbReference>
<keyword evidence="5" id="KW-0479">Metal-binding</keyword>
<dbReference type="AlphaFoldDB" id="A0A382U0N3"/>
<dbReference type="GO" id="GO:0046653">
    <property type="term" value="P:tetrahydrofolate metabolic process"/>
    <property type="evidence" value="ECO:0007669"/>
    <property type="project" value="TreeGrafter"/>
</dbReference>
<evidence type="ECO:0000256" key="5">
    <source>
        <dbReference type="ARBA" id="ARBA00022723"/>
    </source>
</evidence>
<dbReference type="GO" id="GO:0031419">
    <property type="term" value="F:cobalamin binding"/>
    <property type="evidence" value="ECO:0007669"/>
    <property type="project" value="UniProtKB-KW"/>
</dbReference>
<dbReference type="GO" id="GO:0050667">
    <property type="term" value="P:homocysteine metabolic process"/>
    <property type="evidence" value="ECO:0007669"/>
    <property type="project" value="TreeGrafter"/>
</dbReference>
<reference evidence="8" key="1">
    <citation type="submission" date="2018-05" db="EMBL/GenBank/DDBJ databases">
        <authorList>
            <person name="Lanie J.A."/>
            <person name="Ng W.-L."/>
            <person name="Kazmierczak K.M."/>
            <person name="Andrzejewski T.M."/>
            <person name="Davidsen T.M."/>
            <person name="Wayne K.J."/>
            <person name="Tettelin H."/>
            <person name="Glass J.I."/>
            <person name="Rusch D."/>
            <person name="Podicherti R."/>
            <person name="Tsui H.-C.T."/>
            <person name="Winkler M.E."/>
        </authorList>
    </citation>
    <scope>NUCLEOTIDE SEQUENCE</scope>
</reference>
<dbReference type="InterPro" id="IPR050554">
    <property type="entry name" value="Met_Synthase/Corrinoid"/>
</dbReference>
<evidence type="ECO:0000259" key="7">
    <source>
        <dbReference type="PROSITE" id="PS50972"/>
    </source>
</evidence>
<proteinExistence type="inferred from homology"/>
<feature type="domain" description="Pterin-binding" evidence="7">
    <location>
        <begin position="21"/>
        <end position="265"/>
    </location>
</feature>
<evidence type="ECO:0000313" key="8">
    <source>
        <dbReference type="EMBL" id="SVD27475.1"/>
    </source>
</evidence>
<dbReference type="Pfam" id="PF00809">
    <property type="entry name" value="Pterin_bind"/>
    <property type="match status" value="1"/>
</dbReference>
<dbReference type="NCBIfam" id="NF005719">
    <property type="entry name" value="PRK07535.1"/>
    <property type="match status" value="1"/>
</dbReference>
<organism evidence="8">
    <name type="scientific">marine metagenome</name>
    <dbReference type="NCBI Taxonomy" id="408172"/>
    <lineage>
        <taxon>unclassified sequences</taxon>
        <taxon>metagenomes</taxon>
        <taxon>ecological metagenomes</taxon>
    </lineage>
</organism>
<dbReference type="PROSITE" id="PS50972">
    <property type="entry name" value="PTERIN_BINDING"/>
    <property type="match status" value="1"/>
</dbReference>
<dbReference type="PANTHER" id="PTHR45833">
    <property type="entry name" value="METHIONINE SYNTHASE"/>
    <property type="match status" value="1"/>
</dbReference>
<evidence type="ECO:0000256" key="4">
    <source>
        <dbReference type="ARBA" id="ARBA00022679"/>
    </source>
</evidence>
<name>A0A382U0N3_9ZZZZ</name>
<dbReference type="GO" id="GO:0008705">
    <property type="term" value="F:methionine synthase activity"/>
    <property type="evidence" value="ECO:0007669"/>
    <property type="project" value="TreeGrafter"/>
</dbReference>
<evidence type="ECO:0000256" key="1">
    <source>
        <dbReference type="ARBA" id="ARBA00010398"/>
    </source>
</evidence>
<keyword evidence="3" id="KW-0846">Cobalamin</keyword>
<gene>
    <name evidence="8" type="ORF">METZ01_LOCUS380329</name>
</gene>